<dbReference type="InterPro" id="IPR004713">
    <property type="entry name" value="CaH_exchang"/>
</dbReference>
<feature type="transmembrane region" description="Helical" evidence="10">
    <location>
        <begin position="386"/>
        <end position="407"/>
    </location>
</feature>
<feature type="transmembrane region" description="Helical" evidence="10">
    <location>
        <begin position="414"/>
        <end position="433"/>
    </location>
</feature>
<feature type="transmembrane region" description="Helical" evidence="10">
    <location>
        <begin position="59"/>
        <end position="79"/>
    </location>
</feature>
<organism evidence="12 13">
    <name type="scientific">Geotrichum candidum</name>
    <name type="common">Oospora lactis</name>
    <name type="synonym">Dipodascus geotrichum</name>
    <dbReference type="NCBI Taxonomy" id="1173061"/>
    <lineage>
        <taxon>Eukaryota</taxon>
        <taxon>Fungi</taxon>
        <taxon>Dikarya</taxon>
        <taxon>Ascomycota</taxon>
        <taxon>Saccharomycotina</taxon>
        <taxon>Dipodascomycetes</taxon>
        <taxon>Dipodascales</taxon>
        <taxon>Dipodascaceae</taxon>
        <taxon>Geotrichum</taxon>
    </lineage>
</organism>
<comment type="function">
    <text evidence="10">Has a role in promoting intracellular calcium ion sequestration via the exchange of calcium ions for hydrogen ions across the vacuolar membrane. Involved also in manganese ion homeostasis via its uptake into the vacuole.</text>
</comment>
<evidence type="ECO:0000256" key="8">
    <source>
        <dbReference type="ARBA" id="ARBA00023065"/>
    </source>
</evidence>
<evidence type="ECO:0000256" key="4">
    <source>
        <dbReference type="ARBA" id="ARBA00022568"/>
    </source>
</evidence>
<dbReference type="STRING" id="1173061.A0A0J9XFE7"/>
<feature type="transmembrane region" description="Helical" evidence="10">
    <location>
        <begin position="323"/>
        <end position="347"/>
    </location>
</feature>
<feature type="transmembrane region" description="Helical" evidence="10">
    <location>
        <begin position="119"/>
        <end position="142"/>
    </location>
</feature>
<dbReference type="Proteomes" id="UP000242525">
    <property type="component" value="Unassembled WGS sequence"/>
</dbReference>
<evidence type="ECO:0000259" key="11">
    <source>
        <dbReference type="Pfam" id="PF01699"/>
    </source>
</evidence>
<comment type="similarity">
    <text evidence="2 10">Belongs to the Ca(2+):cation antiporter (CaCA) (TC 2.A.19) family.</text>
</comment>
<keyword evidence="7 10" id="KW-1133">Transmembrane helix</keyword>
<evidence type="ECO:0000256" key="1">
    <source>
        <dbReference type="ARBA" id="ARBA00004127"/>
    </source>
</evidence>
<feature type="transmembrane region" description="Helical" evidence="10">
    <location>
        <begin position="32"/>
        <end position="53"/>
    </location>
</feature>
<keyword evidence="10" id="KW-0050">Antiport</keyword>
<feature type="transmembrane region" description="Helical" evidence="10">
    <location>
        <begin position="354"/>
        <end position="380"/>
    </location>
</feature>
<keyword evidence="10" id="KW-0926">Vacuole</keyword>
<evidence type="ECO:0000313" key="13">
    <source>
        <dbReference type="Proteomes" id="UP000242525"/>
    </source>
</evidence>
<accession>A0A0J9XFE7</accession>
<dbReference type="PANTHER" id="PTHR31503">
    <property type="entry name" value="VACUOLAR CALCIUM ION TRANSPORTER"/>
    <property type="match status" value="1"/>
</dbReference>
<dbReference type="GO" id="GO:0006874">
    <property type="term" value="P:intracellular calcium ion homeostasis"/>
    <property type="evidence" value="ECO:0007669"/>
    <property type="project" value="TreeGrafter"/>
</dbReference>
<protein>
    <recommendedName>
        <fullName evidence="10">Vacuolar calcium ion transporter</fullName>
    </recommendedName>
</protein>
<gene>
    <name evidence="12" type="ORF">BN980_GECA12s00120g</name>
</gene>
<keyword evidence="4 10" id="KW-0109">Calcium transport</keyword>
<dbReference type="PANTHER" id="PTHR31503:SF22">
    <property type="entry name" value="VACUOLAR CALCIUM ION TRANSPORTER"/>
    <property type="match status" value="1"/>
</dbReference>
<dbReference type="AlphaFoldDB" id="A0A0J9XFE7"/>
<keyword evidence="3 10" id="KW-0813">Transport</keyword>
<evidence type="ECO:0000256" key="7">
    <source>
        <dbReference type="ARBA" id="ARBA00022989"/>
    </source>
</evidence>
<dbReference type="InterPro" id="IPR044880">
    <property type="entry name" value="NCX_ion-bd_dom_sf"/>
</dbReference>
<feature type="transmembrane region" description="Helical" evidence="10">
    <location>
        <begin position="290"/>
        <end position="311"/>
    </location>
</feature>
<proteinExistence type="inferred from homology"/>
<evidence type="ECO:0000256" key="5">
    <source>
        <dbReference type="ARBA" id="ARBA00022692"/>
    </source>
</evidence>
<comment type="caution">
    <text evidence="12">The sequence shown here is derived from an EMBL/GenBank/DDBJ whole genome shotgun (WGS) entry which is preliminary data.</text>
</comment>
<name>A0A0J9XFE7_GEOCN</name>
<feature type="domain" description="Sodium/calcium exchanger membrane region" evidence="11">
    <location>
        <begin position="59"/>
        <end position="211"/>
    </location>
</feature>
<dbReference type="NCBIfam" id="TIGR00378">
    <property type="entry name" value="cax"/>
    <property type="match status" value="1"/>
</dbReference>
<keyword evidence="13" id="KW-1185">Reference proteome</keyword>
<keyword evidence="9 10" id="KW-0472">Membrane</keyword>
<dbReference type="GO" id="GO:0012505">
    <property type="term" value="C:endomembrane system"/>
    <property type="evidence" value="ECO:0007669"/>
    <property type="project" value="UniProtKB-SubCell"/>
</dbReference>
<evidence type="ECO:0000256" key="3">
    <source>
        <dbReference type="ARBA" id="ARBA00022448"/>
    </source>
</evidence>
<dbReference type="EMBL" id="CCBN010000012">
    <property type="protein sequence ID" value="CDO55632.1"/>
    <property type="molecule type" value="Genomic_DNA"/>
</dbReference>
<dbReference type="GO" id="GO:0000329">
    <property type="term" value="C:fungal-type vacuole membrane"/>
    <property type="evidence" value="ECO:0007669"/>
    <property type="project" value="TreeGrafter"/>
</dbReference>
<evidence type="ECO:0000256" key="2">
    <source>
        <dbReference type="ARBA" id="ARBA00008170"/>
    </source>
</evidence>
<evidence type="ECO:0000256" key="10">
    <source>
        <dbReference type="RuleBase" id="RU365028"/>
    </source>
</evidence>
<keyword evidence="8 10" id="KW-0406">Ion transport</keyword>
<evidence type="ECO:0000256" key="9">
    <source>
        <dbReference type="ARBA" id="ARBA00023136"/>
    </source>
</evidence>
<keyword evidence="6 10" id="KW-0106">Calcium</keyword>
<dbReference type="Gene3D" id="1.20.1420.30">
    <property type="entry name" value="NCX, central ion-binding region"/>
    <property type="match status" value="2"/>
</dbReference>
<dbReference type="GO" id="GO:0015369">
    <property type="term" value="F:calcium:proton antiporter activity"/>
    <property type="evidence" value="ECO:0007669"/>
    <property type="project" value="UniProtKB-UniRule"/>
</dbReference>
<comment type="subcellular location">
    <subcellularLocation>
        <location evidence="1">Endomembrane system</location>
        <topology evidence="1">Multi-pass membrane protein</topology>
    </subcellularLocation>
    <subcellularLocation>
        <location evidence="10">Vacuole membrane</location>
    </subcellularLocation>
</comment>
<feature type="domain" description="Sodium/calcium exchanger membrane region" evidence="11">
    <location>
        <begin position="289"/>
        <end position="432"/>
    </location>
</feature>
<evidence type="ECO:0000313" key="12">
    <source>
        <dbReference type="EMBL" id="CDO55632.1"/>
    </source>
</evidence>
<sequence length="435" mass="46846">MTTEYTPLLIPTEIHKLQYHTPSSPLSKSKQVLCSSYLHILLLLAPLGILSHFLLWPPVVVFTINFFAIIPLASLLSYATEELAEHVGETVGGLINASFGNAVELIVAVVALARGEIRLVQASMMGSILSNILLVLGCSFFFGGLGRVQQRFNVTVAQTMAALMALATSSLLIPAAFNAAHPDNFESVLALSRGTSVVLLIVYVCYLVFQLRTHANYFEAQNEQAKADVTAELEQRQDRETAALENGSACDDLEAGIETSTLGAEDYTGVSGSVQASDAEAVNLTKIEAVVLLLLVTVVVTFCADYLVVAVNPIVESTGMSKTFIGIILIPIVGNAAEHATAVLCAMKDKMDMAVGVSIGSSMQIALFMTPFMVILGWVLGQPMSLLFTTFETCVLFISVMILYYIVNDGESNWLEGIMLIGSYLIVSIAFFFTD</sequence>
<evidence type="ECO:0000256" key="6">
    <source>
        <dbReference type="ARBA" id="ARBA00022837"/>
    </source>
</evidence>
<keyword evidence="5 10" id="KW-0812">Transmembrane</keyword>
<dbReference type="InterPro" id="IPR004798">
    <property type="entry name" value="CAX-like"/>
</dbReference>
<dbReference type="OrthoDB" id="1699231at2759"/>
<feature type="transmembrane region" description="Helical" evidence="10">
    <location>
        <begin position="189"/>
        <end position="209"/>
    </location>
</feature>
<reference evidence="12" key="1">
    <citation type="submission" date="2014-03" db="EMBL/GenBank/DDBJ databases">
        <authorList>
            <person name="Casaregola S."/>
        </authorList>
    </citation>
    <scope>NUCLEOTIDE SEQUENCE [LARGE SCALE GENOMIC DNA]</scope>
    <source>
        <strain evidence="12">CLIB 918</strain>
    </source>
</reference>
<dbReference type="InterPro" id="IPR004837">
    <property type="entry name" value="NaCa_Exmemb"/>
</dbReference>
<feature type="transmembrane region" description="Helical" evidence="10">
    <location>
        <begin position="91"/>
        <end position="113"/>
    </location>
</feature>
<feature type="transmembrane region" description="Helical" evidence="10">
    <location>
        <begin position="154"/>
        <end position="177"/>
    </location>
</feature>
<dbReference type="Pfam" id="PF01699">
    <property type="entry name" value="Na_Ca_ex"/>
    <property type="match status" value="2"/>
</dbReference>